<dbReference type="CDD" id="cd00063">
    <property type="entry name" value="FN3"/>
    <property type="match status" value="1"/>
</dbReference>
<dbReference type="Gene3D" id="2.10.25.10">
    <property type="entry name" value="Laminin"/>
    <property type="match status" value="12"/>
</dbReference>
<dbReference type="PROSITE" id="PS50026">
    <property type="entry name" value="EGF_3"/>
    <property type="match status" value="10"/>
</dbReference>
<dbReference type="InterPro" id="IPR009030">
    <property type="entry name" value="Growth_fac_rcpt_cys_sf"/>
</dbReference>
<dbReference type="PROSITE" id="PS50853">
    <property type="entry name" value="FN3"/>
    <property type="match status" value="1"/>
</dbReference>
<evidence type="ECO:0000259" key="11">
    <source>
        <dbReference type="PROSITE" id="PS50853"/>
    </source>
</evidence>
<dbReference type="Pfam" id="PF12947">
    <property type="entry name" value="EGF_3"/>
    <property type="match status" value="4"/>
</dbReference>
<sequence>MSELTVYLLTALVLGMLHTCTGQGAISFIGTPYFARVYPGAPAGTHVITVTAVPSSGITTGQPIRYYISNNANKYFSIDHTSGKIEVKKSYSTSKGQQFIFDVIARQGSKIGQTRVSVEISEENKYPPVFSRPSYNTVVWRRSSVGTTILIVSTSDNDTAPYNRLVRYSVNATSSDSSYFSIDPRSGKVNLRQQLPQAQSVTQIKATIVATDPGVPEMTASVTLSVNISLISEPTQLETKFSNETTVLLCWREPAHGSQIKGYLVEYWPIESYAARRSETVRADKFSSLYCTTVGNLTSWDVYHFQVSAYNDDGYGVPSVIPNVPTVPRGVCGLKPCRNEGTCVPVRQRPGFKCQCKEGYYGRICERKTACASQPCLNNGQCVPLNLRGPTLGASITAAFILSYRCRCPPGTSGKNCEHVAACFSNPCQNLGSCINLKSNKSYAWSIAQTCDENAECVSNTGLFLNNHLLGNGILCSFLFSSCQSNPAQTPTTGCTCVCRNGFTGDGTTCTDVDECANSPCPNQQCINTIGSYQCVDDIDECSLDIDNCTENSTCANTVGSYICTCLNGFTGDGTTCEDIDECALNNTSTSQDLNDRRRRSIGETHVLKKLERRGLVKRRKRQFIQFGSMVRQNWWPTIRTTTVVRVITTPPPTAKSTQAIIAGTTATFPLNTITSNNCNQNALCTNTVGSFTCACKDGFTGDGTACADVDECALATEICAENATCANTVGSFTCTCLAGFTGDGTACADVDECALATDDCAENATCANTVGSFTCTCLVGFSGDGTNCDDIRTCIVGPPGTEFWFSTNDGTKCLNYFTPNGNTGITFAAASTFCTQQATGATLAIILNQDEQNKAESLIPTSSSLILHWIGLEKFTTGSWQWTDGTSLGYINWDGSGGGTDPTNAAKSCGAINTKNFPLVKWKDQSCDASGNVICQVTQFENQCFSNTCAENATCSNTVDGFTCTCLAGFTGNGTTCDDIDECALATDDCAENATCANTVGSFTCTCLAGFTGDGTACADVDECALATDDCAENATCANTVGSFTCTCLAGFTGDGTACADVDECALATDDCAENATCTNTVGSFTCTCHIGFSGDGTTCDDIRTCILGPPGTEFWFSTNDGTKCLNYFTPNGNTGITFAAASTFCTQQATGATLAIILNQDEQNKAESLIPTSSSLILHWIGLEKFTTGSWQWTDGTSLGYINWDGSGGGTDPTNAAKSCGAINTKNFPLVKWKDQSCDASGNVICQVTASL</sequence>
<dbReference type="InParanoid" id="A0A2R2MS13"/>
<dbReference type="CDD" id="cd00054">
    <property type="entry name" value="EGF_CA"/>
    <property type="match status" value="11"/>
</dbReference>
<dbReference type="RefSeq" id="XP_023933051.1">
    <property type="nucleotide sequence ID" value="XM_024077283.1"/>
</dbReference>
<dbReference type="InterPro" id="IPR015919">
    <property type="entry name" value="Cadherin-like_sf"/>
</dbReference>
<organism evidence="12 13">
    <name type="scientific">Lingula anatina</name>
    <name type="common">Brachiopod</name>
    <name type="synonym">Lingula unguis</name>
    <dbReference type="NCBI Taxonomy" id="7574"/>
    <lineage>
        <taxon>Eukaryota</taxon>
        <taxon>Metazoa</taxon>
        <taxon>Spiralia</taxon>
        <taxon>Lophotrochozoa</taxon>
        <taxon>Brachiopoda</taxon>
        <taxon>Linguliformea</taxon>
        <taxon>Lingulata</taxon>
        <taxon>Lingulida</taxon>
        <taxon>Linguloidea</taxon>
        <taxon>Lingulidae</taxon>
        <taxon>Lingula</taxon>
    </lineage>
</organism>
<evidence type="ECO:0000259" key="9">
    <source>
        <dbReference type="PROSITE" id="PS50041"/>
    </source>
</evidence>
<keyword evidence="4 6" id="KW-1015">Disulfide bond</keyword>
<feature type="domain" description="C-type lectin" evidence="9">
    <location>
        <begin position="810"/>
        <end position="937"/>
    </location>
</feature>
<feature type="domain" description="EGF-like" evidence="8">
    <location>
        <begin position="980"/>
        <end position="1020"/>
    </location>
</feature>
<dbReference type="PANTHER" id="PTHR24050">
    <property type="entry name" value="PA14 DOMAIN-CONTAINING PROTEIN"/>
    <property type="match status" value="1"/>
</dbReference>
<dbReference type="InterPro" id="IPR000152">
    <property type="entry name" value="EGF-type_Asp/Asn_hydroxyl_site"/>
</dbReference>
<dbReference type="InterPro" id="IPR000742">
    <property type="entry name" value="EGF"/>
</dbReference>
<evidence type="ECO:0000256" key="6">
    <source>
        <dbReference type="PROSITE-ProRule" id="PRU00076"/>
    </source>
</evidence>
<dbReference type="SMART" id="SM00034">
    <property type="entry name" value="CLECT"/>
    <property type="match status" value="2"/>
</dbReference>
<evidence type="ECO:0000256" key="4">
    <source>
        <dbReference type="ARBA" id="ARBA00023157"/>
    </source>
</evidence>
<evidence type="ECO:0000256" key="5">
    <source>
        <dbReference type="PROSITE-ProRule" id="PRU00043"/>
    </source>
</evidence>
<feature type="domain" description="Cadherin" evidence="10">
    <location>
        <begin position="29"/>
        <end position="130"/>
    </location>
</feature>
<dbReference type="SUPFAM" id="SSF57196">
    <property type="entry name" value="EGF/Laminin"/>
    <property type="match status" value="5"/>
</dbReference>
<dbReference type="Gene3D" id="2.60.40.10">
    <property type="entry name" value="Immunoglobulins"/>
    <property type="match status" value="1"/>
</dbReference>
<keyword evidence="1 6" id="KW-0245">EGF-like domain</keyword>
<dbReference type="InterPro" id="IPR018378">
    <property type="entry name" value="C-type_lectin_CS"/>
</dbReference>
<feature type="domain" description="EGF-like" evidence="8">
    <location>
        <begin position="538"/>
        <end position="578"/>
    </location>
</feature>
<name>A0A2R2MS13_LINAN</name>
<dbReference type="InterPro" id="IPR036116">
    <property type="entry name" value="FN3_sf"/>
</dbReference>
<dbReference type="SUPFAM" id="SSF49265">
    <property type="entry name" value="Fibronectin type III"/>
    <property type="match status" value="1"/>
</dbReference>
<accession>A0A2R2MS13</accession>
<feature type="disulfide bond" evidence="6">
    <location>
        <begin position="356"/>
        <end position="365"/>
    </location>
</feature>
<dbReference type="STRING" id="7574.A0A2R2MS13"/>
<dbReference type="PROSITE" id="PS01187">
    <property type="entry name" value="EGF_CA"/>
    <property type="match status" value="4"/>
</dbReference>
<dbReference type="Gene3D" id="3.10.100.10">
    <property type="entry name" value="Mannose-Binding Protein A, subunit A"/>
    <property type="match status" value="2"/>
</dbReference>
<keyword evidence="12" id="KW-1185">Reference proteome</keyword>
<dbReference type="InterPro" id="IPR013783">
    <property type="entry name" value="Ig-like_fold"/>
</dbReference>
<dbReference type="InterPro" id="IPR024731">
    <property type="entry name" value="NELL2-like_EGF"/>
</dbReference>
<dbReference type="Pfam" id="PF00028">
    <property type="entry name" value="Cadherin"/>
    <property type="match status" value="1"/>
</dbReference>
<evidence type="ECO:0000259" key="8">
    <source>
        <dbReference type="PROSITE" id="PS50026"/>
    </source>
</evidence>
<dbReference type="InterPro" id="IPR052235">
    <property type="entry name" value="Nephronectin_domain"/>
</dbReference>
<evidence type="ECO:0000259" key="10">
    <source>
        <dbReference type="PROSITE" id="PS50268"/>
    </source>
</evidence>
<dbReference type="PROSITE" id="PS00010">
    <property type="entry name" value="ASX_HYDROXYL"/>
    <property type="match status" value="8"/>
</dbReference>
<dbReference type="InterPro" id="IPR016187">
    <property type="entry name" value="CTDL_fold"/>
</dbReference>
<dbReference type="SMART" id="SM00112">
    <property type="entry name" value="CA"/>
    <property type="match status" value="2"/>
</dbReference>
<evidence type="ECO:0000256" key="7">
    <source>
        <dbReference type="SAM" id="SignalP"/>
    </source>
</evidence>
<dbReference type="PANTHER" id="PTHR24050:SF28">
    <property type="entry name" value="UROMODULIN-LIKE"/>
    <property type="match status" value="1"/>
</dbReference>
<evidence type="ECO:0000313" key="13">
    <source>
        <dbReference type="RefSeq" id="XP_023933051.1"/>
    </source>
</evidence>
<dbReference type="GO" id="GO:0016020">
    <property type="term" value="C:membrane"/>
    <property type="evidence" value="ECO:0007669"/>
    <property type="project" value="InterPro"/>
</dbReference>
<dbReference type="SUPFAM" id="SSF56436">
    <property type="entry name" value="C-type lectin-like"/>
    <property type="match status" value="2"/>
</dbReference>
<evidence type="ECO:0000256" key="1">
    <source>
        <dbReference type="ARBA" id="ARBA00022536"/>
    </source>
</evidence>
<evidence type="ECO:0000313" key="12">
    <source>
        <dbReference type="Proteomes" id="UP000085678"/>
    </source>
</evidence>
<feature type="domain" description="Cadherin" evidence="10">
    <location>
        <begin position="131"/>
        <end position="241"/>
    </location>
</feature>
<dbReference type="PROSITE" id="PS50268">
    <property type="entry name" value="CADHERIN_2"/>
    <property type="match status" value="2"/>
</dbReference>
<dbReference type="SMART" id="SM00181">
    <property type="entry name" value="EGF"/>
    <property type="match status" value="11"/>
</dbReference>
<feature type="domain" description="C-type lectin" evidence="9">
    <location>
        <begin position="1122"/>
        <end position="1249"/>
    </location>
</feature>
<dbReference type="Gene3D" id="2.60.40.60">
    <property type="entry name" value="Cadherins"/>
    <property type="match status" value="2"/>
</dbReference>
<keyword evidence="2 7" id="KW-0732">Signal</keyword>
<feature type="domain" description="EGF-like" evidence="8">
    <location>
        <begin position="670"/>
        <end position="708"/>
    </location>
</feature>
<dbReference type="CDD" id="cd00037">
    <property type="entry name" value="CLECT"/>
    <property type="match status" value="2"/>
</dbReference>
<feature type="signal peptide" evidence="7">
    <location>
        <begin position="1"/>
        <end position="22"/>
    </location>
</feature>
<dbReference type="InterPro" id="IPR018097">
    <property type="entry name" value="EGF_Ca-bd_CS"/>
</dbReference>
<dbReference type="CDD" id="cd11304">
    <property type="entry name" value="Cadherin_repeat"/>
    <property type="match status" value="1"/>
</dbReference>
<feature type="domain" description="EGF-like" evidence="8">
    <location>
        <begin position="1062"/>
        <end position="1102"/>
    </location>
</feature>
<dbReference type="Proteomes" id="UP000085678">
    <property type="component" value="Unplaced"/>
</dbReference>
<dbReference type="PROSITE" id="PS00615">
    <property type="entry name" value="C_TYPE_LECTIN_1"/>
    <property type="match status" value="2"/>
</dbReference>
<evidence type="ECO:0000256" key="3">
    <source>
        <dbReference type="ARBA" id="ARBA00022737"/>
    </source>
</evidence>
<dbReference type="InterPro" id="IPR049883">
    <property type="entry name" value="NOTCH1_EGF-like"/>
</dbReference>
<dbReference type="InterPro" id="IPR001304">
    <property type="entry name" value="C-type_lectin-like"/>
</dbReference>
<dbReference type="OrthoDB" id="10045365at2759"/>
<feature type="domain" description="EGF-like" evidence="8">
    <location>
        <begin position="709"/>
        <end position="749"/>
    </location>
</feature>
<feature type="domain" description="EGF-like" evidence="8">
    <location>
        <begin position="367"/>
        <end position="418"/>
    </location>
</feature>
<feature type="domain" description="EGF-like" evidence="8">
    <location>
        <begin position="1021"/>
        <end position="1061"/>
    </location>
</feature>
<feature type="domain" description="EGF-like" evidence="8">
    <location>
        <begin position="750"/>
        <end position="790"/>
    </location>
</feature>
<dbReference type="PROSITE" id="PS00022">
    <property type="entry name" value="EGF_1"/>
    <property type="match status" value="2"/>
</dbReference>
<dbReference type="PRINTS" id="PR00205">
    <property type="entry name" value="CADHERIN"/>
</dbReference>
<dbReference type="PROSITE" id="PS01186">
    <property type="entry name" value="EGF_2"/>
    <property type="match status" value="9"/>
</dbReference>
<dbReference type="Pfam" id="PF07645">
    <property type="entry name" value="EGF_CA"/>
    <property type="match status" value="5"/>
</dbReference>
<feature type="disulfide bond" evidence="6">
    <location>
        <begin position="408"/>
        <end position="417"/>
    </location>
</feature>
<dbReference type="InterPro" id="IPR003961">
    <property type="entry name" value="FN3_dom"/>
</dbReference>
<dbReference type="SUPFAM" id="SSF49313">
    <property type="entry name" value="Cadherin-like"/>
    <property type="match status" value="2"/>
</dbReference>
<dbReference type="SUPFAM" id="SSF57184">
    <property type="entry name" value="Growth factor receptor domain"/>
    <property type="match status" value="2"/>
</dbReference>
<keyword evidence="3" id="KW-0677">Repeat</keyword>
<evidence type="ECO:0000256" key="2">
    <source>
        <dbReference type="ARBA" id="ARBA00022729"/>
    </source>
</evidence>
<keyword evidence="5" id="KW-0106">Calcium</keyword>
<dbReference type="SMART" id="SM00179">
    <property type="entry name" value="EGF_CA"/>
    <property type="match status" value="10"/>
</dbReference>
<protein>
    <submittedName>
        <fullName evidence="13">Fibrillin-3</fullName>
    </submittedName>
</protein>
<dbReference type="InterPro" id="IPR002126">
    <property type="entry name" value="Cadherin-like_dom"/>
</dbReference>
<gene>
    <name evidence="13" type="primary">LOC106170974</name>
</gene>
<proteinExistence type="predicted"/>
<dbReference type="Pfam" id="PF00041">
    <property type="entry name" value="fn3"/>
    <property type="match status" value="1"/>
</dbReference>
<comment type="caution">
    <text evidence="6">Lacks conserved residue(s) required for the propagation of feature annotation.</text>
</comment>
<dbReference type="GeneID" id="106170974"/>
<dbReference type="KEGG" id="lak:106170974"/>
<dbReference type="Pfam" id="PF00008">
    <property type="entry name" value="EGF"/>
    <property type="match status" value="1"/>
</dbReference>
<feature type="disulfide bond" evidence="6">
    <location>
        <begin position="337"/>
        <end position="354"/>
    </location>
</feature>
<reference evidence="13" key="1">
    <citation type="submission" date="2025-08" db="UniProtKB">
        <authorList>
            <consortium name="RefSeq"/>
        </authorList>
    </citation>
    <scope>IDENTIFICATION</scope>
    <source>
        <tissue evidence="13">Gonads</tissue>
    </source>
</reference>
<feature type="domain" description="EGF-like" evidence="8">
    <location>
        <begin position="328"/>
        <end position="366"/>
    </location>
</feature>
<dbReference type="FunFam" id="2.10.25.10:FF:000038">
    <property type="entry name" value="Fibrillin 2"/>
    <property type="match status" value="7"/>
</dbReference>
<dbReference type="PROSITE" id="PS50041">
    <property type="entry name" value="C_TYPE_LECTIN_2"/>
    <property type="match status" value="2"/>
</dbReference>
<dbReference type="InterPro" id="IPR016186">
    <property type="entry name" value="C-type_lectin-like/link_sf"/>
</dbReference>
<dbReference type="GO" id="GO:0005509">
    <property type="term" value="F:calcium ion binding"/>
    <property type="evidence" value="ECO:0007669"/>
    <property type="project" value="UniProtKB-UniRule"/>
</dbReference>
<feature type="domain" description="Fibronectin type-III" evidence="11">
    <location>
        <begin position="233"/>
        <end position="329"/>
    </location>
</feature>
<dbReference type="GO" id="GO:0007156">
    <property type="term" value="P:homophilic cell adhesion via plasma membrane adhesion molecules"/>
    <property type="evidence" value="ECO:0007669"/>
    <property type="project" value="InterPro"/>
</dbReference>
<feature type="domain" description="EGF-like" evidence="8">
    <location>
        <begin position="941"/>
        <end position="979"/>
    </location>
</feature>
<dbReference type="SMART" id="SM00060">
    <property type="entry name" value="FN3"/>
    <property type="match status" value="1"/>
</dbReference>
<feature type="chain" id="PRO_5015121892" evidence="7">
    <location>
        <begin position="23"/>
        <end position="1254"/>
    </location>
</feature>
<dbReference type="AlphaFoldDB" id="A0A2R2MS13"/>
<dbReference type="InterPro" id="IPR001881">
    <property type="entry name" value="EGF-like_Ca-bd_dom"/>
</dbReference>